<accession>A0A2A8D3E6</accession>
<dbReference type="InterPro" id="IPR057240">
    <property type="entry name" value="ParB_dimer_C"/>
</dbReference>
<feature type="region of interest" description="Disordered" evidence="4">
    <location>
        <begin position="1"/>
        <end position="180"/>
    </location>
</feature>
<dbReference type="Gene3D" id="3.90.1530.30">
    <property type="match status" value="1"/>
</dbReference>
<feature type="domain" description="ParB-like N-terminal" evidence="5">
    <location>
        <begin position="224"/>
        <end position="317"/>
    </location>
</feature>
<dbReference type="FunFam" id="3.90.1530.30:FF:000001">
    <property type="entry name" value="Chromosome partitioning protein ParB"/>
    <property type="match status" value="1"/>
</dbReference>
<dbReference type="InterPro" id="IPR004437">
    <property type="entry name" value="ParB/RepB/Spo0J"/>
</dbReference>
<dbReference type="GO" id="GO:0007059">
    <property type="term" value="P:chromosome segregation"/>
    <property type="evidence" value="ECO:0007669"/>
    <property type="project" value="UniProtKB-KW"/>
</dbReference>
<evidence type="ECO:0000256" key="1">
    <source>
        <dbReference type="ARBA" id="ARBA00006295"/>
    </source>
</evidence>
<evidence type="ECO:0000313" key="7">
    <source>
        <dbReference type="Proteomes" id="UP000219947"/>
    </source>
</evidence>
<reference evidence="6" key="1">
    <citation type="submission" date="2017-10" db="EMBL/GenBank/DDBJ databases">
        <title>Kefir isolates.</title>
        <authorList>
            <person name="Kim Y."/>
            <person name="Blasche S."/>
        </authorList>
    </citation>
    <scope>NUCLEOTIDE SEQUENCE [LARGE SCALE GENOMIC DNA]</scope>
    <source>
        <strain evidence="6">OG2-2</strain>
    </source>
</reference>
<comment type="caution">
    <text evidence="6">The sequence shown here is derived from an EMBL/GenBank/DDBJ whole genome shotgun (WGS) entry which is preliminary data.</text>
</comment>
<keyword evidence="3" id="KW-0238">DNA-binding</keyword>
<dbReference type="SUPFAM" id="SSF109709">
    <property type="entry name" value="KorB DNA-binding domain-like"/>
    <property type="match status" value="1"/>
</dbReference>
<dbReference type="Proteomes" id="UP000219947">
    <property type="component" value="Unassembled WGS sequence"/>
</dbReference>
<dbReference type="PANTHER" id="PTHR33375">
    <property type="entry name" value="CHROMOSOME-PARTITIONING PROTEIN PARB-RELATED"/>
    <property type="match status" value="1"/>
</dbReference>
<dbReference type="NCBIfam" id="TIGR00180">
    <property type="entry name" value="parB_part"/>
    <property type="match status" value="1"/>
</dbReference>
<dbReference type="GO" id="GO:0045881">
    <property type="term" value="P:positive regulation of sporulation resulting in formation of a cellular spore"/>
    <property type="evidence" value="ECO:0007669"/>
    <property type="project" value="TreeGrafter"/>
</dbReference>
<evidence type="ECO:0000256" key="3">
    <source>
        <dbReference type="ARBA" id="ARBA00023125"/>
    </source>
</evidence>
<dbReference type="InterPro" id="IPR003115">
    <property type="entry name" value="ParB_N"/>
</dbReference>
<dbReference type="Gene3D" id="1.10.10.2830">
    <property type="match status" value="1"/>
</dbReference>
<dbReference type="GO" id="GO:0003677">
    <property type="term" value="F:DNA binding"/>
    <property type="evidence" value="ECO:0007669"/>
    <property type="project" value="UniProtKB-KW"/>
</dbReference>
<dbReference type="SMART" id="SM00470">
    <property type="entry name" value="ParB"/>
    <property type="match status" value="1"/>
</dbReference>
<feature type="compositionally biased region" description="Basic and acidic residues" evidence="4">
    <location>
        <begin position="63"/>
        <end position="88"/>
    </location>
</feature>
<feature type="compositionally biased region" description="Basic and acidic residues" evidence="4">
    <location>
        <begin position="29"/>
        <end position="38"/>
    </location>
</feature>
<dbReference type="RefSeq" id="WP_098043142.1">
    <property type="nucleotide sequence ID" value="NZ_PDEV01000006.1"/>
</dbReference>
<dbReference type="CDD" id="cd16393">
    <property type="entry name" value="SPO0J_N"/>
    <property type="match status" value="1"/>
</dbReference>
<evidence type="ECO:0000256" key="2">
    <source>
        <dbReference type="ARBA" id="ARBA00022829"/>
    </source>
</evidence>
<evidence type="ECO:0000256" key="4">
    <source>
        <dbReference type="SAM" id="MobiDB-lite"/>
    </source>
</evidence>
<proteinExistence type="inferred from homology"/>
<name>A0A2A8D3E6_9MICC</name>
<dbReference type="EMBL" id="PDEV01000006">
    <property type="protein sequence ID" value="PEN15485.1"/>
    <property type="molecule type" value="Genomic_DNA"/>
</dbReference>
<dbReference type="InterPro" id="IPR050336">
    <property type="entry name" value="Chromosome_partition/occlusion"/>
</dbReference>
<sequence length="490" mass="54338">MAEKRRGLGRGLGALIPNNTTPVVTASDVAEKEAEKKVAATRKPQQEEQAAASSAKRPKTRNVKPEPQKKSAPKKESSATTKRTEQQENRISSSQKATDPKPQESSAETRKPSGLSKPQKVSVIKMPSLKAPAVKAGEKKEENVHVSSVSLSASQPVQKSDVSRETLSQPREVQKKKPRMDMGAALRNTTLTRRPVDFFFGEETKEAEEEGNSNLVPVPGAQFAEIKVSDIHPNRKQPRVDFDEQDMAELIHSVREIGVLQPIVVRPSREKNAEKYELVMGERRWRATQAAGLETIPAIIRDTQDIDLLRDALLENLHRSQLNPIEEAAAYQQLMEEFSTTQEQLAKRIGRSRPQISNTIRLLRLPPLVQRRVAAGVIAAGHARALLTLTDQAKIETIAQKIVNEGLSVRAVEELVAHASEAPADKERKTPQPQKHHERLDYIADAFADKLDTSVKISLGARKGKMTIEFANVEDLNRIIRVLDSDFKGS</sequence>
<dbReference type="SUPFAM" id="SSF110849">
    <property type="entry name" value="ParB/Sulfiredoxin"/>
    <property type="match status" value="1"/>
</dbReference>
<dbReference type="PANTHER" id="PTHR33375:SF1">
    <property type="entry name" value="CHROMOSOME-PARTITIONING PROTEIN PARB-RELATED"/>
    <property type="match status" value="1"/>
</dbReference>
<evidence type="ECO:0000259" key="5">
    <source>
        <dbReference type="SMART" id="SM00470"/>
    </source>
</evidence>
<feature type="compositionally biased region" description="Polar residues" evidence="4">
    <location>
        <begin position="145"/>
        <end position="171"/>
    </location>
</feature>
<keyword evidence="2" id="KW-0159">Chromosome partition</keyword>
<dbReference type="FunFam" id="1.10.10.2830:FF:000001">
    <property type="entry name" value="Chromosome partitioning protein ParB"/>
    <property type="match status" value="1"/>
</dbReference>
<dbReference type="GO" id="GO:0005694">
    <property type="term" value="C:chromosome"/>
    <property type="evidence" value="ECO:0007669"/>
    <property type="project" value="TreeGrafter"/>
</dbReference>
<dbReference type="InterPro" id="IPR036086">
    <property type="entry name" value="ParB/Sulfiredoxin_sf"/>
</dbReference>
<protein>
    <submittedName>
        <fullName evidence="6">Stage 0 sporulation protein J</fullName>
    </submittedName>
</protein>
<feature type="compositionally biased region" description="Basic and acidic residues" evidence="4">
    <location>
        <begin position="98"/>
        <end position="111"/>
    </location>
</feature>
<dbReference type="InterPro" id="IPR041468">
    <property type="entry name" value="HTH_ParB/Spo0J"/>
</dbReference>
<dbReference type="Pfam" id="PF17762">
    <property type="entry name" value="HTH_ParB"/>
    <property type="match status" value="1"/>
</dbReference>
<dbReference type="AlphaFoldDB" id="A0A2A8D3E6"/>
<gene>
    <name evidence="6" type="ORF">CRM92_10370</name>
</gene>
<dbReference type="Pfam" id="PF23552">
    <property type="entry name" value="ParB_C"/>
    <property type="match status" value="1"/>
</dbReference>
<organism evidence="6 7">
    <name type="scientific">Rothia dentocariosa</name>
    <dbReference type="NCBI Taxonomy" id="2047"/>
    <lineage>
        <taxon>Bacteria</taxon>
        <taxon>Bacillati</taxon>
        <taxon>Actinomycetota</taxon>
        <taxon>Actinomycetes</taxon>
        <taxon>Micrococcales</taxon>
        <taxon>Micrococcaceae</taxon>
        <taxon>Rothia</taxon>
    </lineage>
</organism>
<keyword evidence="7" id="KW-1185">Reference proteome</keyword>
<evidence type="ECO:0000313" key="6">
    <source>
        <dbReference type="EMBL" id="PEN15485.1"/>
    </source>
</evidence>
<dbReference type="Pfam" id="PF02195">
    <property type="entry name" value="ParB_N"/>
    <property type="match status" value="1"/>
</dbReference>
<comment type="similarity">
    <text evidence="1">Belongs to the ParB family.</text>
</comment>